<dbReference type="GO" id="GO:0016020">
    <property type="term" value="C:membrane"/>
    <property type="evidence" value="ECO:0007669"/>
    <property type="project" value="UniProtKB-SubCell"/>
</dbReference>
<sequence length="625" mass="66866">MDAVLLPFVVLSPFLGALILLFAAGRMPPRATGIVGVGSIGISALLALVIAGSFMSNPPPADTLQVGLWRWIDVEGFQSTIALTLDPLSFLMMLVVTVVGFLIHLYAYGYMRSDRDINRFFAYMNLFVAAMLVLVFSSDLLSLYIGWEGVGVCSFLLIGFWYEEEANCVAARKAFIITRIGDAFMLCGLLLLATSTGTLSIEALTHQAGATMPAITRTIALFLLLGGAVAKSAQVPMQTWLPDAMAGPTPVSALIHAATMVTAGVYIVARLHSLFAEAPVVMTVTSFIGMVTLLLAAGSALVQTDIKRILAYSTMSQLGYMFLALGTGAWEAAVFHLFTHAFFKALLFMGAGAIILRVHHKQNIYEMGGLRKAMPGVFYAFLAGSAALAGMPLLTAGFYSKEMILQNAWHANPILWVGALIGAFMTGLYIFRCVFLVFFGPMHTVPSGRTAPVMGVPLACLSVLALGGGLVEAPDVILPVHFLSHFVAPVFGEPKGEGPILLLLIGSAVPLAGVTVAWLIWGPQAQTRARAEQLGAERGPEEDVAHLARVGWGFDFFYNYLIVRPFMALGYRNKSDFLDHMSNGLAAVTRSGGGFFGRMQSGQVRRYAGWIAAGTVAALCLAVLS</sequence>
<dbReference type="GO" id="GO:0008137">
    <property type="term" value="F:NADH dehydrogenase (ubiquinone) activity"/>
    <property type="evidence" value="ECO:0007669"/>
    <property type="project" value="InterPro"/>
</dbReference>
<protein>
    <submittedName>
        <fullName evidence="8">NADH-quinone oxidoreductase subunit L</fullName>
    </submittedName>
</protein>
<dbReference type="PRINTS" id="PR01434">
    <property type="entry name" value="NADHDHGNASE5"/>
</dbReference>
<dbReference type="NCBIfam" id="TIGR01974">
    <property type="entry name" value="NDH_I_L"/>
    <property type="match status" value="1"/>
</dbReference>
<dbReference type="GO" id="GO:0042773">
    <property type="term" value="P:ATP synthesis coupled electron transport"/>
    <property type="evidence" value="ECO:0007669"/>
    <property type="project" value="InterPro"/>
</dbReference>
<dbReference type="Gene3D" id="1.20.5.2700">
    <property type="match status" value="1"/>
</dbReference>
<dbReference type="InterPro" id="IPR001750">
    <property type="entry name" value="ND/Mrp_TM"/>
</dbReference>
<keyword evidence="3" id="KW-1133">Transmembrane helix</keyword>
<dbReference type="PANTHER" id="PTHR42829">
    <property type="entry name" value="NADH-UBIQUINONE OXIDOREDUCTASE CHAIN 5"/>
    <property type="match status" value="1"/>
</dbReference>
<dbReference type="PRINTS" id="PR01435">
    <property type="entry name" value="NPOXDRDTASE5"/>
</dbReference>
<evidence type="ECO:0000256" key="4">
    <source>
        <dbReference type="ARBA" id="ARBA00023136"/>
    </source>
</evidence>
<dbReference type="AlphaFoldDB" id="A0A1D8UQZ6"/>
<name>A0A1D8UQZ6_9PROT</name>
<dbReference type="GO" id="GO:0012505">
    <property type="term" value="C:endomembrane system"/>
    <property type="evidence" value="ECO:0007669"/>
    <property type="project" value="UniProtKB-SubCell"/>
</dbReference>
<dbReference type="Pfam" id="PF00361">
    <property type="entry name" value="Proton_antipo_M"/>
    <property type="match status" value="1"/>
</dbReference>
<evidence type="ECO:0000313" key="8">
    <source>
        <dbReference type="EMBL" id="AOX16026.1"/>
    </source>
</evidence>
<evidence type="ECO:0000256" key="2">
    <source>
        <dbReference type="ARBA" id="ARBA00022692"/>
    </source>
</evidence>
<dbReference type="STRING" id="153496.A0U89_01490"/>
<comment type="subcellular location">
    <subcellularLocation>
        <location evidence="1">Endomembrane system</location>
        <topology evidence="1">Multi-pass membrane protein</topology>
    </subcellularLocation>
    <subcellularLocation>
        <location evidence="5">Membrane</location>
        <topology evidence="5">Multi-pass membrane protein</topology>
    </subcellularLocation>
</comment>
<dbReference type="GO" id="GO:0003954">
    <property type="term" value="F:NADH dehydrogenase activity"/>
    <property type="evidence" value="ECO:0007669"/>
    <property type="project" value="TreeGrafter"/>
</dbReference>
<keyword evidence="2 5" id="KW-0812">Transmembrane</keyword>
<organism evidence="8 9">
    <name type="scientific">Kozakia baliensis</name>
    <dbReference type="NCBI Taxonomy" id="153496"/>
    <lineage>
        <taxon>Bacteria</taxon>
        <taxon>Pseudomonadati</taxon>
        <taxon>Pseudomonadota</taxon>
        <taxon>Alphaproteobacteria</taxon>
        <taxon>Acetobacterales</taxon>
        <taxon>Acetobacteraceae</taxon>
        <taxon>Kozakia</taxon>
    </lineage>
</organism>
<dbReference type="EMBL" id="CP014674">
    <property type="protein sequence ID" value="AOX16026.1"/>
    <property type="molecule type" value="Genomic_DNA"/>
</dbReference>
<dbReference type="NCBIfam" id="NF005141">
    <property type="entry name" value="PRK06590.1"/>
    <property type="match status" value="1"/>
</dbReference>
<feature type="domain" description="NADH:quinone oxidoreductase/Mrp antiporter transmembrane" evidence="6">
    <location>
        <begin position="137"/>
        <end position="426"/>
    </location>
</feature>
<keyword evidence="9" id="KW-1185">Reference proteome</keyword>
<dbReference type="Pfam" id="PF00662">
    <property type="entry name" value="Proton_antipo_N"/>
    <property type="match status" value="1"/>
</dbReference>
<proteinExistence type="predicted"/>
<dbReference type="InterPro" id="IPR018393">
    <property type="entry name" value="NADHpl_OxRdtase_5_subgr"/>
</dbReference>
<dbReference type="eggNOG" id="COG1009">
    <property type="taxonomic scope" value="Bacteria"/>
</dbReference>
<gene>
    <name evidence="8" type="ORF">A0U89_01490</name>
</gene>
<dbReference type="KEGG" id="kba:A0U89_01490"/>
<evidence type="ECO:0000256" key="5">
    <source>
        <dbReference type="RuleBase" id="RU000320"/>
    </source>
</evidence>
<dbReference type="OrthoDB" id="9811798at2"/>
<evidence type="ECO:0000259" key="7">
    <source>
        <dbReference type="Pfam" id="PF00662"/>
    </source>
</evidence>
<dbReference type="InterPro" id="IPR003945">
    <property type="entry name" value="NU5C-like"/>
</dbReference>
<reference evidence="8 9" key="1">
    <citation type="journal article" date="2016" name="Microb. Cell Fact.">
        <title>Dissection of exopolysaccharide biosynthesis in Kozakia baliensis.</title>
        <authorList>
            <person name="Brandt J.U."/>
            <person name="Jakob F."/>
            <person name="Behr J."/>
            <person name="Geissler A.J."/>
            <person name="Vogel R.F."/>
        </authorList>
    </citation>
    <scope>NUCLEOTIDE SEQUENCE [LARGE SCALE GENOMIC DNA]</scope>
    <source>
        <strain evidence="8 9">DSM 14400</strain>
    </source>
</reference>
<feature type="domain" description="NADH-Ubiquinone oxidoreductase (complex I) chain 5 N-terminal" evidence="7">
    <location>
        <begin position="71"/>
        <end position="121"/>
    </location>
</feature>
<evidence type="ECO:0000256" key="3">
    <source>
        <dbReference type="ARBA" id="ARBA00022989"/>
    </source>
</evidence>
<dbReference type="RefSeq" id="WP_070401858.1">
    <property type="nucleotide sequence ID" value="NZ_BJVW01000004.1"/>
</dbReference>
<evidence type="ECO:0000259" key="6">
    <source>
        <dbReference type="Pfam" id="PF00361"/>
    </source>
</evidence>
<dbReference type="InterPro" id="IPR001516">
    <property type="entry name" value="Proton_antipo_N"/>
</dbReference>
<keyword evidence="4" id="KW-0472">Membrane</keyword>
<evidence type="ECO:0000256" key="1">
    <source>
        <dbReference type="ARBA" id="ARBA00004127"/>
    </source>
</evidence>
<evidence type="ECO:0000313" key="9">
    <source>
        <dbReference type="Proteomes" id="UP000179145"/>
    </source>
</evidence>
<dbReference type="Proteomes" id="UP000179145">
    <property type="component" value="Chromosome"/>
</dbReference>
<dbReference type="PANTHER" id="PTHR42829:SF2">
    <property type="entry name" value="NADH-UBIQUINONE OXIDOREDUCTASE CHAIN 5"/>
    <property type="match status" value="1"/>
</dbReference>
<accession>A0A1D8UQZ6</accession>
<dbReference type="GO" id="GO:0015990">
    <property type="term" value="P:electron transport coupled proton transport"/>
    <property type="evidence" value="ECO:0007669"/>
    <property type="project" value="TreeGrafter"/>
</dbReference>